<gene>
    <name evidence="1" type="ORF">V6N11_044857</name>
</gene>
<keyword evidence="2" id="KW-1185">Reference proteome</keyword>
<protein>
    <recommendedName>
        <fullName evidence="3">DUF3179 domain-containing protein</fullName>
    </recommendedName>
</protein>
<evidence type="ECO:0008006" key="3">
    <source>
        <dbReference type="Google" id="ProtNLM"/>
    </source>
</evidence>
<sequence length="236" mass="26678">MLEQELDRLNGRWVYGSRIHISLAQRGSKDRFWKKKKVVTPPLMKRLIADCEFPPQVSASTLHQVEGVIAGDNRECFQVMRVSGDRVLLIFDDVGVRTRILASDSLSKWFDRVAEWNEEDCAMGCWRETLEPSSFYRGRVLIETGVLDRIEERLQLVVEGLEVAVEGNATMVAWRENELWEDPKGASYSSVSGRAGATIEPSPMLLNEDSIVSWFSIPITDEVELQTGPVTEDSTT</sequence>
<comment type="caution">
    <text evidence="1">The sequence shown here is derived from an EMBL/GenBank/DDBJ whole genome shotgun (WGS) entry which is preliminary data.</text>
</comment>
<organism evidence="1 2">
    <name type="scientific">Hibiscus sabdariffa</name>
    <name type="common">roselle</name>
    <dbReference type="NCBI Taxonomy" id="183260"/>
    <lineage>
        <taxon>Eukaryota</taxon>
        <taxon>Viridiplantae</taxon>
        <taxon>Streptophyta</taxon>
        <taxon>Embryophyta</taxon>
        <taxon>Tracheophyta</taxon>
        <taxon>Spermatophyta</taxon>
        <taxon>Magnoliopsida</taxon>
        <taxon>eudicotyledons</taxon>
        <taxon>Gunneridae</taxon>
        <taxon>Pentapetalae</taxon>
        <taxon>rosids</taxon>
        <taxon>malvids</taxon>
        <taxon>Malvales</taxon>
        <taxon>Malvaceae</taxon>
        <taxon>Malvoideae</taxon>
        <taxon>Hibiscus</taxon>
    </lineage>
</organism>
<reference evidence="1 2" key="1">
    <citation type="journal article" date="2024" name="G3 (Bethesda)">
        <title>Genome assembly of Hibiscus sabdariffa L. provides insights into metabolisms of medicinal natural products.</title>
        <authorList>
            <person name="Kim T."/>
        </authorList>
    </citation>
    <scope>NUCLEOTIDE SEQUENCE [LARGE SCALE GENOMIC DNA]</scope>
    <source>
        <strain evidence="1">TK-2024</strain>
        <tissue evidence="1">Old leaves</tissue>
    </source>
</reference>
<evidence type="ECO:0000313" key="1">
    <source>
        <dbReference type="EMBL" id="KAK8991964.1"/>
    </source>
</evidence>
<evidence type="ECO:0000313" key="2">
    <source>
        <dbReference type="Proteomes" id="UP001396334"/>
    </source>
</evidence>
<proteinExistence type="predicted"/>
<dbReference type="EMBL" id="JBBPBN010000051">
    <property type="protein sequence ID" value="KAK8991964.1"/>
    <property type="molecule type" value="Genomic_DNA"/>
</dbReference>
<name>A0ABR2PU88_9ROSI</name>
<dbReference type="Proteomes" id="UP001396334">
    <property type="component" value="Unassembled WGS sequence"/>
</dbReference>
<accession>A0ABR2PU88</accession>